<dbReference type="OrthoDB" id="9811157at2"/>
<protein>
    <submittedName>
        <fullName evidence="1">Uncharacterized protein</fullName>
    </submittedName>
</protein>
<dbReference type="STRING" id="1267768.BV394_07935"/>
<sequence length="103" mass="11325">MSAQRQPRSVFFAAVNLACLARYPSLLASWLPEGRLRGQEWVARNPRRADRRAGSFKINVVNGRWADFATGDTGGDPVSLYAYLNGISQGAAARALSQEWGQQ</sequence>
<dbReference type="EMBL" id="CP019124">
    <property type="protein sequence ID" value="APX89653.1"/>
    <property type="molecule type" value="Genomic_DNA"/>
</dbReference>
<dbReference type="InterPro" id="IPR036977">
    <property type="entry name" value="DNA_primase_Znf_CHC2"/>
</dbReference>
<organism evidence="1 2">
    <name type="scientific">Brevirhabdus pacifica</name>
    <dbReference type="NCBI Taxonomy" id="1267768"/>
    <lineage>
        <taxon>Bacteria</taxon>
        <taxon>Pseudomonadati</taxon>
        <taxon>Pseudomonadota</taxon>
        <taxon>Alphaproteobacteria</taxon>
        <taxon>Rhodobacterales</taxon>
        <taxon>Paracoccaceae</taxon>
        <taxon>Brevirhabdus</taxon>
    </lineage>
</organism>
<dbReference type="GO" id="GO:0003677">
    <property type="term" value="F:DNA binding"/>
    <property type="evidence" value="ECO:0007669"/>
    <property type="project" value="InterPro"/>
</dbReference>
<proteinExistence type="predicted"/>
<keyword evidence="2" id="KW-1185">Reference proteome</keyword>
<evidence type="ECO:0000313" key="2">
    <source>
        <dbReference type="Proteomes" id="UP000187266"/>
    </source>
</evidence>
<dbReference type="SUPFAM" id="SSF57783">
    <property type="entry name" value="Zinc beta-ribbon"/>
    <property type="match status" value="1"/>
</dbReference>
<dbReference type="GO" id="GO:0006260">
    <property type="term" value="P:DNA replication"/>
    <property type="evidence" value="ECO:0007669"/>
    <property type="project" value="InterPro"/>
</dbReference>
<evidence type="ECO:0000313" key="1">
    <source>
        <dbReference type="EMBL" id="APX89653.1"/>
    </source>
</evidence>
<dbReference type="Proteomes" id="UP000187266">
    <property type="component" value="Chromosome"/>
</dbReference>
<dbReference type="RefSeq" id="WP_076979676.1">
    <property type="nucleotide sequence ID" value="NZ_CP019124.1"/>
</dbReference>
<accession>A0A1U7DIE1</accession>
<dbReference type="GO" id="GO:0008270">
    <property type="term" value="F:zinc ion binding"/>
    <property type="evidence" value="ECO:0007669"/>
    <property type="project" value="InterPro"/>
</dbReference>
<dbReference type="AlphaFoldDB" id="A0A1U7DIE1"/>
<accession>A0A2M9DD13</accession>
<reference evidence="1 2" key="1">
    <citation type="submission" date="2017-01" db="EMBL/GenBank/DDBJ databases">
        <title>Genomic analysis of Xuhuaishuia manganoxidans DY6-4.</title>
        <authorList>
            <person name="Wang X."/>
        </authorList>
    </citation>
    <scope>NUCLEOTIDE SEQUENCE [LARGE SCALE GENOMIC DNA]</scope>
    <source>
        <strain evidence="1 2">DY6-4</strain>
    </source>
</reference>
<gene>
    <name evidence="1" type="ORF">BV394_07935</name>
</gene>
<name>A0A1U7DIE1_9RHOB</name>
<dbReference type="Gene3D" id="3.90.580.10">
    <property type="entry name" value="Zinc finger, CHC2-type domain"/>
    <property type="match status" value="1"/>
</dbReference>